<sequence length="308" mass="34936">MKVAIGVLTYKRPDGLKRLLAGLELLTFEKACTPEVHVLVIDNDPEASAQDFCLQRQESYRWKLVYSQETRRGISHARNRALALGADGYDGIAFIDDDEEPAPDWLDQLLFVQQEYGADVVTGPVLPRMEEPAPDWSKKGKFYERSRHPTGFRMELARTGNVLISTSLLKNPTNRFDPRYGLSGGEDTHFFLRIRQQGHEIIWADEAVVYEWVPASRIKPGWLLQRAYRSGNTYALCERDIRLPAHRLLLRAVKGVMRIGWGMLLLLPSVLLGPVRLIRSLQQICIGAGMVMGLAGSRYEEYEETHGV</sequence>
<organism evidence="3 4">
    <name type="scientific">Brevibacillus panacihumi</name>
    <dbReference type="NCBI Taxonomy" id="497735"/>
    <lineage>
        <taxon>Bacteria</taxon>
        <taxon>Bacillati</taxon>
        <taxon>Bacillota</taxon>
        <taxon>Bacilli</taxon>
        <taxon>Bacillales</taxon>
        <taxon>Paenibacillaceae</taxon>
        <taxon>Brevibacillus</taxon>
    </lineage>
</organism>
<dbReference type="InterPro" id="IPR050834">
    <property type="entry name" value="Glycosyltransf_2"/>
</dbReference>
<comment type="caution">
    <text evidence="3">The sequence shown here is derived from an EMBL/GenBank/DDBJ whole genome shotgun (WGS) entry which is preliminary data.</text>
</comment>
<keyword evidence="3" id="KW-0808">Transferase</keyword>
<dbReference type="Gene3D" id="3.90.550.10">
    <property type="entry name" value="Spore Coat Polysaccharide Biosynthesis Protein SpsA, Chain A"/>
    <property type="match status" value="1"/>
</dbReference>
<dbReference type="Pfam" id="PF00535">
    <property type="entry name" value="Glycos_transf_2"/>
    <property type="match status" value="1"/>
</dbReference>
<comment type="similarity">
    <text evidence="1">Belongs to the glycosyltransferase 2 family.</text>
</comment>
<dbReference type="InterPro" id="IPR029044">
    <property type="entry name" value="Nucleotide-diphossugar_trans"/>
</dbReference>
<evidence type="ECO:0000256" key="1">
    <source>
        <dbReference type="ARBA" id="ARBA00006739"/>
    </source>
</evidence>
<reference evidence="3 4" key="1">
    <citation type="submission" date="2018-10" db="EMBL/GenBank/DDBJ databases">
        <title>Phylogenomics of Brevibacillus.</title>
        <authorList>
            <person name="Dunlap C."/>
        </authorList>
    </citation>
    <scope>NUCLEOTIDE SEQUENCE [LARGE SCALE GENOMIC DNA]</scope>
    <source>
        <strain evidence="3 4">JCM 15085</strain>
    </source>
</reference>
<dbReference type="GO" id="GO:0016740">
    <property type="term" value="F:transferase activity"/>
    <property type="evidence" value="ECO:0007669"/>
    <property type="project" value="UniProtKB-KW"/>
</dbReference>
<dbReference type="AlphaFoldDB" id="A0A3M8CLW3"/>
<feature type="domain" description="Glycosyltransferase 2-like" evidence="2">
    <location>
        <begin position="6"/>
        <end position="154"/>
    </location>
</feature>
<dbReference type="PANTHER" id="PTHR43685">
    <property type="entry name" value="GLYCOSYLTRANSFERASE"/>
    <property type="match status" value="1"/>
</dbReference>
<evidence type="ECO:0000313" key="3">
    <source>
        <dbReference type="EMBL" id="RNB76720.1"/>
    </source>
</evidence>
<proteinExistence type="inferred from homology"/>
<name>A0A3M8CLW3_9BACL</name>
<dbReference type="EMBL" id="RHHT01000035">
    <property type="protein sequence ID" value="RNB76720.1"/>
    <property type="molecule type" value="Genomic_DNA"/>
</dbReference>
<dbReference type="PANTHER" id="PTHR43685:SF11">
    <property type="entry name" value="GLYCOSYLTRANSFERASE TAGX-RELATED"/>
    <property type="match status" value="1"/>
</dbReference>
<dbReference type="InterPro" id="IPR001173">
    <property type="entry name" value="Glyco_trans_2-like"/>
</dbReference>
<evidence type="ECO:0000259" key="2">
    <source>
        <dbReference type="Pfam" id="PF00535"/>
    </source>
</evidence>
<dbReference type="CDD" id="cd00761">
    <property type="entry name" value="Glyco_tranf_GTA_type"/>
    <property type="match status" value="1"/>
</dbReference>
<gene>
    <name evidence="3" type="ORF">EDM58_16955</name>
</gene>
<dbReference type="Proteomes" id="UP000281915">
    <property type="component" value="Unassembled WGS sequence"/>
</dbReference>
<protein>
    <submittedName>
        <fullName evidence="3">Glycosyltransferase family 2 protein</fullName>
    </submittedName>
</protein>
<dbReference type="SUPFAM" id="SSF53448">
    <property type="entry name" value="Nucleotide-diphospho-sugar transferases"/>
    <property type="match status" value="1"/>
</dbReference>
<accession>A0A3M8CLW3</accession>
<evidence type="ECO:0000313" key="4">
    <source>
        <dbReference type="Proteomes" id="UP000281915"/>
    </source>
</evidence>
<dbReference type="RefSeq" id="WP_122914369.1">
    <property type="nucleotide sequence ID" value="NZ_RHHT01000035.1"/>
</dbReference>